<dbReference type="EMBL" id="LR797367">
    <property type="protein sequence ID" value="CAB4210562.1"/>
    <property type="molecule type" value="Genomic_DNA"/>
</dbReference>
<dbReference type="EMBL" id="LR796943">
    <property type="protein sequence ID" value="CAB4176291.1"/>
    <property type="molecule type" value="Genomic_DNA"/>
</dbReference>
<reference evidence="2" key="1">
    <citation type="submission" date="2020-05" db="EMBL/GenBank/DDBJ databases">
        <authorList>
            <person name="Chiriac C."/>
            <person name="Salcher M."/>
            <person name="Ghai R."/>
            <person name="Kavagutti S V."/>
        </authorList>
    </citation>
    <scope>NUCLEOTIDE SEQUENCE</scope>
</reference>
<evidence type="ECO:0000313" key="3">
    <source>
        <dbReference type="EMBL" id="CAB4210562.1"/>
    </source>
</evidence>
<evidence type="ECO:0000259" key="1">
    <source>
        <dbReference type="Pfam" id="PF04233"/>
    </source>
</evidence>
<dbReference type="InterPro" id="IPR006528">
    <property type="entry name" value="Phage_head_morphogenesis_dom"/>
</dbReference>
<accession>A0A6J5Q456</accession>
<evidence type="ECO:0000313" key="4">
    <source>
        <dbReference type="EMBL" id="CAB4223495.1"/>
    </source>
</evidence>
<dbReference type="EMBL" id="LR797536">
    <property type="protein sequence ID" value="CAB4223495.1"/>
    <property type="molecule type" value="Genomic_DNA"/>
</dbReference>
<proteinExistence type="predicted"/>
<gene>
    <name evidence="3" type="ORF">UFOVP1425_21</name>
    <name evidence="4" type="ORF">UFOVP1672_83</name>
    <name evidence="2" type="ORF">UFOVP988_21</name>
</gene>
<evidence type="ECO:0000313" key="2">
    <source>
        <dbReference type="EMBL" id="CAB4176291.1"/>
    </source>
</evidence>
<sequence length="254" mass="27590">MFNRRGRERDVAEQLRLTAISERALALRMRAAINRASIQASESYTHRGSLDYALRGHYGEIERLLIASYTATINRMGKRVFDAVGKANRPLERKDAGNFFQQAAQDWISRYTAEKVTAISSTTRSNITNAISEGESLGIGIDATARLIREKSGGVIASTRALIIARTESHAAATFGGDAAVDALGIPDVKREWISVEDQRTRPTHSAANGQVVKMDEPFIIGGAGLIRPGDPSGPPEETISCRCVIGYIAPGYE</sequence>
<dbReference type="Pfam" id="PF04233">
    <property type="entry name" value="Phage_Mu_F"/>
    <property type="match status" value="1"/>
</dbReference>
<feature type="domain" description="Phage head morphogenesis" evidence="1">
    <location>
        <begin position="126"/>
        <end position="246"/>
    </location>
</feature>
<name>A0A6J5Q456_9CAUD</name>
<organism evidence="2">
    <name type="scientific">uncultured Caudovirales phage</name>
    <dbReference type="NCBI Taxonomy" id="2100421"/>
    <lineage>
        <taxon>Viruses</taxon>
        <taxon>Duplodnaviria</taxon>
        <taxon>Heunggongvirae</taxon>
        <taxon>Uroviricota</taxon>
        <taxon>Caudoviricetes</taxon>
        <taxon>Peduoviridae</taxon>
        <taxon>Maltschvirus</taxon>
        <taxon>Maltschvirus maltsch</taxon>
    </lineage>
</organism>
<protein>
    <submittedName>
        <fullName evidence="2">Phage head morphogenesis domain containing protein</fullName>
    </submittedName>
</protein>